<gene>
    <name evidence="3" type="ORF">LTR25_007103</name>
</gene>
<feature type="domain" description="C2H2-type" evidence="2">
    <location>
        <begin position="344"/>
        <end position="371"/>
    </location>
</feature>
<feature type="region of interest" description="Disordered" evidence="1">
    <location>
        <begin position="1"/>
        <end position="46"/>
    </location>
</feature>
<evidence type="ECO:0000256" key="1">
    <source>
        <dbReference type="SAM" id="MobiDB-lite"/>
    </source>
</evidence>
<sequence>MQNDPGVPFDPTLEQKHSLEKRRDVTERTKDFDALQKSGPKADTSRAKGLFESLRQRLYALVVADSREKDFPPPSFDHAALDINGSVELFAGHTLSDNGKPSKEFIFDDHAKERSDKAITWLLSYMAKAWTCLAAPGSPTSSRDHNLPEQKPIEQKSPGKPTCFVCKTDFERRWSLTRHVKKHHLQLLSTAFQCPECIRLGLPPHTTRSPPDWSNHTDTVHGKMHAPYLTVELSSECAVAQDCAVAHDCFVCRATVPASRAGAIKHYGRHTAVLSSEQLFFCLECIPSKDEGAKPASYLSNEMLYHLSEKYSHPDIARWPLYVWYGSVRGLNTHVRGHFRKDSVPCRMCDAKDATFFDGYDSWYSHRELAHDQDGLFGLKAPKQTEDQ</sequence>
<feature type="region of interest" description="Disordered" evidence="1">
    <location>
        <begin position="138"/>
        <end position="158"/>
    </location>
</feature>
<name>A0AAV9Q5C2_9PEZI</name>
<evidence type="ECO:0000313" key="3">
    <source>
        <dbReference type="EMBL" id="KAK5534123.1"/>
    </source>
</evidence>
<evidence type="ECO:0000259" key="2">
    <source>
        <dbReference type="SMART" id="SM00355"/>
    </source>
</evidence>
<dbReference type="InterPro" id="IPR013087">
    <property type="entry name" value="Znf_C2H2_type"/>
</dbReference>
<dbReference type="Gene3D" id="3.30.160.60">
    <property type="entry name" value="Classic Zinc Finger"/>
    <property type="match status" value="1"/>
</dbReference>
<accession>A0AAV9Q5C2</accession>
<dbReference type="EMBL" id="JAXLQG010000012">
    <property type="protein sequence ID" value="KAK5534123.1"/>
    <property type="molecule type" value="Genomic_DNA"/>
</dbReference>
<feature type="compositionally biased region" description="Basic and acidic residues" evidence="1">
    <location>
        <begin position="142"/>
        <end position="154"/>
    </location>
</feature>
<feature type="domain" description="C2H2-type" evidence="2">
    <location>
        <begin position="161"/>
        <end position="183"/>
    </location>
</feature>
<dbReference type="SMART" id="SM00355">
    <property type="entry name" value="ZnF_C2H2"/>
    <property type="match status" value="4"/>
</dbReference>
<comment type="caution">
    <text evidence="3">The sequence shown here is derived from an EMBL/GenBank/DDBJ whole genome shotgun (WGS) entry which is preliminary data.</text>
</comment>
<dbReference type="AlphaFoldDB" id="A0AAV9Q5C2"/>
<keyword evidence="4" id="KW-1185">Reference proteome</keyword>
<proteinExistence type="predicted"/>
<dbReference type="Proteomes" id="UP001345827">
    <property type="component" value="Unassembled WGS sequence"/>
</dbReference>
<reference evidence="3 4" key="1">
    <citation type="submission" date="2023-06" db="EMBL/GenBank/DDBJ databases">
        <title>Black Yeasts Isolated from many extreme environments.</title>
        <authorList>
            <person name="Coleine C."/>
            <person name="Stajich J.E."/>
            <person name="Selbmann L."/>
        </authorList>
    </citation>
    <scope>NUCLEOTIDE SEQUENCE [LARGE SCALE GENOMIC DNA]</scope>
    <source>
        <strain evidence="3 4">CCFEE 5887</strain>
    </source>
</reference>
<protein>
    <recommendedName>
        <fullName evidence="2">C2H2-type domain-containing protein</fullName>
    </recommendedName>
</protein>
<feature type="domain" description="C2H2-type" evidence="2">
    <location>
        <begin position="247"/>
        <end position="270"/>
    </location>
</feature>
<feature type="domain" description="C2H2-type" evidence="2">
    <location>
        <begin position="192"/>
        <end position="221"/>
    </location>
</feature>
<organism evidence="3 4">
    <name type="scientific">Vermiconidia calcicola</name>
    <dbReference type="NCBI Taxonomy" id="1690605"/>
    <lineage>
        <taxon>Eukaryota</taxon>
        <taxon>Fungi</taxon>
        <taxon>Dikarya</taxon>
        <taxon>Ascomycota</taxon>
        <taxon>Pezizomycotina</taxon>
        <taxon>Dothideomycetes</taxon>
        <taxon>Dothideomycetidae</taxon>
        <taxon>Mycosphaerellales</taxon>
        <taxon>Extremaceae</taxon>
        <taxon>Vermiconidia</taxon>
    </lineage>
</organism>
<evidence type="ECO:0000313" key="4">
    <source>
        <dbReference type="Proteomes" id="UP001345827"/>
    </source>
</evidence>
<feature type="compositionally biased region" description="Basic and acidic residues" evidence="1">
    <location>
        <begin position="13"/>
        <end position="34"/>
    </location>
</feature>